<keyword evidence="3" id="KW-0805">Transcription regulation</keyword>
<evidence type="ECO:0000256" key="7">
    <source>
        <dbReference type="SAM" id="MobiDB-lite"/>
    </source>
</evidence>
<keyword evidence="2" id="KW-0677">Repeat</keyword>
<feature type="compositionally biased region" description="Low complexity" evidence="7">
    <location>
        <begin position="232"/>
        <end position="242"/>
    </location>
</feature>
<gene>
    <name evidence="11" type="ORF">AARE701A_LOCUS17195</name>
</gene>
<accession>A0A8S2ARR3</accession>
<dbReference type="PROSITE" id="PS50090">
    <property type="entry name" value="MYB_LIKE"/>
    <property type="match status" value="2"/>
</dbReference>
<evidence type="ECO:0000256" key="2">
    <source>
        <dbReference type="ARBA" id="ARBA00022737"/>
    </source>
</evidence>
<evidence type="ECO:0000259" key="10">
    <source>
        <dbReference type="PROSITE" id="PS51294"/>
    </source>
</evidence>
<dbReference type="InterPro" id="IPR009057">
    <property type="entry name" value="Homeodomain-like_sf"/>
</dbReference>
<dbReference type="InterPro" id="IPR050560">
    <property type="entry name" value="MYB_TF"/>
</dbReference>
<dbReference type="Gene3D" id="1.10.10.60">
    <property type="entry name" value="Homeodomain-like"/>
    <property type="match status" value="3"/>
</dbReference>
<feature type="domain" description="C2" evidence="8">
    <location>
        <begin position="311"/>
        <end position="439"/>
    </location>
</feature>
<evidence type="ECO:0000259" key="9">
    <source>
        <dbReference type="PROSITE" id="PS50090"/>
    </source>
</evidence>
<dbReference type="GO" id="GO:0000978">
    <property type="term" value="F:RNA polymerase II cis-regulatory region sequence-specific DNA binding"/>
    <property type="evidence" value="ECO:0007669"/>
    <property type="project" value="TreeGrafter"/>
</dbReference>
<dbReference type="PROSITE" id="PS50004">
    <property type="entry name" value="C2"/>
    <property type="match status" value="1"/>
</dbReference>
<dbReference type="SUPFAM" id="SSF46689">
    <property type="entry name" value="Homeodomain-like"/>
    <property type="match status" value="3"/>
</dbReference>
<evidence type="ECO:0000256" key="5">
    <source>
        <dbReference type="ARBA" id="ARBA00023163"/>
    </source>
</evidence>
<dbReference type="PANTHER" id="PTHR45614:SF232">
    <property type="entry name" value="TRANSCRIPTION FACTOR MYB3R-2"/>
    <property type="match status" value="1"/>
</dbReference>
<dbReference type="AlphaFoldDB" id="A0A8S2ARR3"/>
<dbReference type="CDD" id="cd04051">
    <property type="entry name" value="C2_SRC2_like"/>
    <property type="match status" value="1"/>
</dbReference>
<feature type="domain" description="Myb-like" evidence="9">
    <location>
        <begin position="115"/>
        <end position="165"/>
    </location>
</feature>
<keyword evidence="5" id="KW-0804">Transcription</keyword>
<dbReference type="Proteomes" id="UP000682877">
    <property type="component" value="Chromosome 6"/>
</dbReference>
<name>A0A8S2ARR3_ARAAE</name>
<feature type="region of interest" description="Disordered" evidence="7">
    <location>
        <begin position="1"/>
        <end position="49"/>
    </location>
</feature>
<dbReference type="InterPro" id="IPR001005">
    <property type="entry name" value="SANT/Myb"/>
</dbReference>
<keyword evidence="12" id="KW-1185">Reference proteome</keyword>
<dbReference type="PANTHER" id="PTHR45614">
    <property type="entry name" value="MYB PROTEIN-RELATED"/>
    <property type="match status" value="1"/>
</dbReference>
<comment type="subcellular location">
    <subcellularLocation>
        <location evidence="1">Nucleus</location>
    </subcellularLocation>
</comment>
<dbReference type="InterPro" id="IPR044750">
    <property type="entry name" value="C2_SRC2/BAP"/>
</dbReference>
<dbReference type="Pfam" id="PF00168">
    <property type="entry name" value="C2"/>
    <property type="match status" value="1"/>
</dbReference>
<evidence type="ECO:0000259" key="8">
    <source>
        <dbReference type="PROSITE" id="PS50004"/>
    </source>
</evidence>
<organism evidence="11 12">
    <name type="scientific">Arabidopsis arenosa</name>
    <name type="common">Sand rock-cress</name>
    <name type="synonym">Cardaminopsis arenosa</name>
    <dbReference type="NCBI Taxonomy" id="38785"/>
    <lineage>
        <taxon>Eukaryota</taxon>
        <taxon>Viridiplantae</taxon>
        <taxon>Streptophyta</taxon>
        <taxon>Embryophyta</taxon>
        <taxon>Tracheophyta</taxon>
        <taxon>Spermatophyta</taxon>
        <taxon>Magnoliopsida</taxon>
        <taxon>eudicotyledons</taxon>
        <taxon>Gunneridae</taxon>
        <taxon>Pentapetalae</taxon>
        <taxon>rosids</taxon>
        <taxon>malvids</taxon>
        <taxon>Brassicales</taxon>
        <taxon>Brassicaceae</taxon>
        <taxon>Camelineae</taxon>
        <taxon>Arabidopsis</taxon>
    </lineage>
</organism>
<dbReference type="InterPro" id="IPR000008">
    <property type="entry name" value="C2_dom"/>
</dbReference>
<evidence type="ECO:0000256" key="3">
    <source>
        <dbReference type="ARBA" id="ARBA00023015"/>
    </source>
</evidence>
<dbReference type="PROSITE" id="PS51294">
    <property type="entry name" value="HTH_MYB"/>
    <property type="match status" value="2"/>
</dbReference>
<dbReference type="GO" id="GO:0000981">
    <property type="term" value="F:DNA-binding transcription factor activity, RNA polymerase II-specific"/>
    <property type="evidence" value="ECO:0007669"/>
    <property type="project" value="TreeGrafter"/>
</dbReference>
<evidence type="ECO:0000313" key="11">
    <source>
        <dbReference type="EMBL" id="CAE6143926.1"/>
    </source>
</evidence>
<dbReference type="GO" id="GO:0006952">
    <property type="term" value="P:defense response"/>
    <property type="evidence" value="ECO:0007669"/>
    <property type="project" value="InterPro"/>
</dbReference>
<dbReference type="SUPFAM" id="SSF49562">
    <property type="entry name" value="C2 domain (Calcium/lipid-binding domain, CaLB)"/>
    <property type="match status" value="1"/>
</dbReference>
<evidence type="ECO:0000256" key="4">
    <source>
        <dbReference type="ARBA" id="ARBA00023125"/>
    </source>
</evidence>
<keyword evidence="6" id="KW-0539">Nucleus</keyword>
<sequence>MTESFDLNRSESESDNSTNVIPTFAIDNSSQGYRRVSGPTRRSTKGGWTSEEDKLLTKAVQMYEEKNWKKMEDDLLSELVKEYMENDKPQWSKIAKQLPGRIGKQCRERWHNHLNPTIKRTPWTREEELILVQAQREHGNKWAEIAKLLSGRTENNIKNHWNCSVKKRLKQFSSNLFSGVINSCIHEYNFFNQSNTMAESCVTFQIKEAEKCPQRDSLDLTLGPMNWRNTPSSTSSLRGEESVSSSVESDWSRLNVSESVETPQSSNNDNVYVKEVKEMKERLRIAASTFNTPSIISKRSSPASGLKRLRQKDDTPFQIDARSHIVLSNRMTRKIQITAISAEDLVDGRKPVDKNAFVAFNMAGNYWKQPMRTSLDEVGGNHPMWEDKLETEFSSEKEPTSVMYVQVYCRSSGKDKHVGTARVPVKEFTGEYAPEGFMHCLSYRLWDEQGRRNGIVNFSVRILPNKSDTTKSDEEMNPQTDKVVRRTTMVATAVASYFLLTGDYGPEPNVLDPIKRKILSAQDSVKQFIFGPKGGPSGKEQSDTAK</sequence>
<feature type="domain" description="Myb-like" evidence="9">
    <location>
        <begin position="40"/>
        <end position="114"/>
    </location>
</feature>
<feature type="compositionally biased region" description="Basic and acidic residues" evidence="7">
    <location>
        <begin position="1"/>
        <end position="12"/>
    </location>
</feature>
<dbReference type="InterPro" id="IPR035892">
    <property type="entry name" value="C2_domain_sf"/>
</dbReference>
<dbReference type="SMART" id="SM00717">
    <property type="entry name" value="SANT"/>
    <property type="match status" value="2"/>
</dbReference>
<feature type="domain" description="HTH myb-type" evidence="10">
    <location>
        <begin position="115"/>
        <end position="169"/>
    </location>
</feature>
<keyword evidence="4" id="KW-0238">DNA-binding</keyword>
<feature type="domain" description="HTH myb-type" evidence="10">
    <location>
        <begin position="67"/>
        <end position="114"/>
    </location>
</feature>
<dbReference type="InterPro" id="IPR017930">
    <property type="entry name" value="Myb_dom"/>
</dbReference>
<dbReference type="FunFam" id="1.10.10.60:FF:000010">
    <property type="entry name" value="Transcriptional activator Myb isoform A"/>
    <property type="match status" value="1"/>
</dbReference>
<dbReference type="EMBL" id="LR999456">
    <property type="protein sequence ID" value="CAE6143926.1"/>
    <property type="molecule type" value="Genomic_DNA"/>
</dbReference>
<feature type="compositionally biased region" description="Polar residues" evidence="7">
    <location>
        <begin position="15"/>
        <end position="32"/>
    </location>
</feature>
<protein>
    <submittedName>
        <fullName evidence="11">Uncharacterized protein</fullName>
    </submittedName>
</protein>
<dbReference type="Pfam" id="PF13921">
    <property type="entry name" value="Myb_DNA-bind_6"/>
    <property type="match status" value="1"/>
</dbReference>
<feature type="region of interest" description="Disordered" evidence="7">
    <location>
        <begin position="222"/>
        <end position="242"/>
    </location>
</feature>
<evidence type="ECO:0000313" key="12">
    <source>
        <dbReference type="Proteomes" id="UP000682877"/>
    </source>
</evidence>
<evidence type="ECO:0000256" key="1">
    <source>
        <dbReference type="ARBA" id="ARBA00004123"/>
    </source>
</evidence>
<reference evidence="11" key="1">
    <citation type="submission" date="2021-01" db="EMBL/GenBank/DDBJ databases">
        <authorList>
            <person name="Bezrukov I."/>
        </authorList>
    </citation>
    <scope>NUCLEOTIDE SEQUENCE</scope>
</reference>
<evidence type="ECO:0000256" key="6">
    <source>
        <dbReference type="ARBA" id="ARBA00023242"/>
    </source>
</evidence>
<dbReference type="Gene3D" id="2.60.40.150">
    <property type="entry name" value="C2 domain"/>
    <property type="match status" value="1"/>
</dbReference>
<dbReference type="CDD" id="cd00167">
    <property type="entry name" value="SANT"/>
    <property type="match status" value="2"/>
</dbReference>
<dbReference type="GO" id="GO:0005634">
    <property type="term" value="C:nucleus"/>
    <property type="evidence" value="ECO:0007669"/>
    <property type="project" value="UniProtKB-SubCell"/>
</dbReference>
<proteinExistence type="predicted"/>